<keyword evidence="3" id="KW-1185">Reference proteome</keyword>
<keyword evidence="1" id="KW-0472">Membrane</keyword>
<accession>A0A9Q4L2V5</accession>
<name>A0A9Q4L2V5_9EURY</name>
<feature type="transmembrane region" description="Helical" evidence="1">
    <location>
        <begin position="6"/>
        <end position="26"/>
    </location>
</feature>
<feature type="transmembrane region" description="Helical" evidence="1">
    <location>
        <begin position="68"/>
        <end position="87"/>
    </location>
</feature>
<proteinExistence type="predicted"/>
<evidence type="ECO:0000313" key="3">
    <source>
        <dbReference type="Proteomes" id="UP001154061"/>
    </source>
</evidence>
<comment type="caution">
    <text evidence="2">The sequence shown here is derived from an EMBL/GenBank/DDBJ whole genome shotgun (WGS) entry which is preliminary data.</text>
</comment>
<dbReference type="AlphaFoldDB" id="A0A9Q4L2V5"/>
<dbReference type="EMBL" id="JAMQOT010000006">
    <property type="protein sequence ID" value="MDF9747216.1"/>
    <property type="molecule type" value="Genomic_DNA"/>
</dbReference>
<keyword evidence="1" id="KW-1133">Transmembrane helix</keyword>
<organism evidence="2 3">
    <name type="scientific">Natrinema salsiterrestre</name>
    <dbReference type="NCBI Taxonomy" id="2950540"/>
    <lineage>
        <taxon>Archaea</taxon>
        <taxon>Methanobacteriati</taxon>
        <taxon>Methanobacteriota</taxon>
        <taxon>Stenosarchaea group</taxon>
        <taxon>Halobacteria</taxon>
        <taxon>Halobacteriales</taxon>
        <taxon>Natrialbaceae</taxon>
        <taxon>Natrinema</taxon>
    </lineage>
</organism>
<dbReference type="Proteomes" id="UP001154061">
    <property type="component" value="Unassembled WGS sequence"/>
</dbReference>
<evidence type="ECO:0000256" key="1">
    <source>
        <dbReference type="SAM" id="Phobius"/>
    </source>
</evidence>
<gene>
    <name evidence="2" type="ORF">NDI89_16645</name>
</gene>
<keyword evidence="1" id="KW-0812">Transmembrane</keyword>
<sequence length="89" mass="9780">MLDLFFDYAVLVAGLLAVLGVIQTVLRDELGKNDTHRRRIGAFLVVIAYVLSELVPGRFVTVSGTMDSAIDAVTITCLVVGVVLLFWRR</sequence>
<feature type="transmembrane region" description="Helical" evidence="1">
    <location>
        <begin position="38"/>
        <end position="56"/>
    </location>
</feature>
<dbReference type="RefSeq" id="WP_277523093.1">
    <property type="nucleotide sequence ID" value="NZ_JAMQOT010000006.1"/>
</dbReference>
<protein>
    <submittedName>
        <fullName evidence="2">Uncharacterized protein</fullName>
    </submittedName>
</protein>
<reference evidence="2" key="1">
    <citation type="submission" date="2022-06" db="EMBL/GenBank/DDBJ databases">
        <title>Natrinema sp. a new haloarchaeum isolate from saline soil.</title>
        <authorList>
            <person name="Strakova D."/>
            <person name="Galisteo C."/>
            <person name="Sanchez-Porro C."/>
            <person name="Ventosa A."/>
        </authorList>
    </citation>
    <scope>NUCLEOTIDE SEQUENCE</scope>
    <source>
        <strain evidence="2">S1CR25-10</strain>
    </source>
</reference>
<evidence type="ECO:0000313" key="2">
    <source>
        <dbReference type="EMBL" id="MDF9747216.1"/>
    </source>
</evidence>